<dbReference type="EMBL" id="MRZV01000133">
    <property type="protein sequence ID" value="PIK57733.1"/>
    <property type="molecule type" value="Genomic_DNA"/>
</dbReference>
<evidence type="ECO:0000313" key="3">
    <source>
        <dbReference type="Proteomes" id="UP000230750"/>
    </source>
</evidence>
<comment type="caution">
    <text evidence="2">The sequence shown here is derived from an EMBL/GenBank/DDBJ whole genome shotgun (WGS) entry which is preliminary data.</text>
</comment>
<name>A0A2G8LBV1_STIJA</name>
<feature type="region of interest" description="Disordered" evidence="1">
    <location>
        <begin position="1"/>
        <end position="29"/>
    </location>
</feature>
<keyword evidence="3" id="KW-1185">Reference proteome</keyword>
<accession>A0A2G8LBV1</accession>
<dbReference type="AlphaFoldDB" id="A0A2G8LBV1"/>
<evidence type="ECO:0000256" key="1">
    <source>
        <dbReference type="SAM" id="MobiDB-lite"/>
    </source>
</evidence>
<organism evidence="2 3">
    <name type="scientific">Stichopus japonicus</name>
    <name type="common">Sea cucumber</name>
    <dbReference type="NCBI Taxonomy" id="307972"/>
    <lineage>
        <taxon>Eukaryota</taxon>
        <taxon>Metazoa</taxon>
        <taxon>Echinodermata</taxon>
        <taxon>Eleutherozoa</taxon>
        <taxon>Echinozoa</taxon>
        <taxon>Holothuroidea</taxon>
        <taxon>Aspidochirotacea</taxon>
        <taxon>Aspidochirotida</taxon>
        <taxon>Stichopodidae</taxon>
        <taxon>Apostichopus</taxon>
    </lineage>
</organism>
<dbReference type="Proteomes" id="UP000230750">
    <property type="component" value="Unassembled WGS sequence"/>
</dbReference>
<reference evidence="2 3" key="1">
    <citation type="journal article" date="2017" name="PLoS Biol.">
        <title>The sea cucumber genome provides insights into morphological evolution and visceral regeneration.</title>
        <authorList>
            <person name="Zhang X."/>
            <person name="Sun L."/>
            <person name="Yuan J."/>
            <person name="Sun Y."/>
            <person name="Gao Y."/>
            <person name="Zhang L."/>
            <person name="Li S."/>
            <person name="Dai H."/>
            <person name="Hamel J.F."/>
            <person name="Liu C."/>
            <person name="Yu Y."/>
            <person name="Liu S."/>
            <person name="Lin W."/>
            <person name="Guo K."/>
            <person name="Jin S."/>
            <person name="Xu P."/>
            <person name="Storey K.B."/>
            <person name="Huan P."/>
            <person name="Zhang T."/>
            <person name="Zhou Y."/>
            <person name="Zhang J."/>
            <person name="Lin C."/>
            <person name="Li X."/>
            <person name="Xing L."/>
            <person name="Huo D."/>
            <person name="Sun M."/>
            <person name="Wang L."/>
            <person name="Mercier A."/>
            <person name="Li F."/>
            <person name="Yang H."/>
            <person name="Xiang J."/>
        </authorList>
    </citation>
    <scope>NUCLEOTIDE SEQUENCE [LARGE SCALE GENOMIC DNA]</scope>
    <source>
        <strain evidence="2">Shaxun</strain>
        <tissue evidence="2">Muscle</tissue>
    </source>
</reference>
<gene>
    <name evidence="2" type="ORF">BSL78_05341</name>
</gene>
<sequence>MANVTMAKRSDKRPGLAKTRKGQKHEWSNLSQRTAGVYDAGKPDWERKREQYQAGIKSIQGLTGTSILFKQALAQQFTRHFCLSEVKRAKEVDSLQSSREVGSTVEGMTRTAMKENGIDGGEDSNQTIQRALSMTSLFRRMANILEGSTEENESLLQGHEQLKLPQLVQTKSLNSLETSHKYSTSILVHPIYDKSKRLLFKLPTAKYPGRGYVVLQTERFPVYDGQTIRNKKDGLKFDPIMEEHSKDGSESDPLVKDIIKTAHDQLFNPDHLQHKYNELLTNDKPRN</sequence>
<protein>
    <submittedName>
        <fullName evidence="2">Uncharacterized protein</fullName>
    </submittedName>
</protein>
<evidence type="ECO:0000313" key="2">
    <source>
        <dbReference type="EMBL" id="PIK57733.1"/>
    </source>
</evidence>
<proteinExistence type="predicted"/>